<keyword evidence="1" id="KW-0812">Transmembrane</keyword>
<keyword evidence="1" id="KW-1133">Transmembrane helix</keyword>
<dbReference type="AlphaFoldDB" id="A0A9J6AEN9"/>
<evidence type="ECO:0000313" key="3">
    <source>
        <dbReference type="Proteomes" id="UP000824120"/>
    </source>
</evidence>
<accession>A0A9J6AEN9</accession>
<protein>
    <submittedName>
        <fullName evidence="2">Uncharacterized protein</fullName>
    </submittedName>
</protein>
<feature type="transmembrane region" description="Helical" evidence="1">
    <location>
        <begin position="213"/>
        <end position="234"/>
    </location>
</feature>
<evidence type="ECO:0000256" key="1">
    <source>
        <dbReference type="SAM" id="Phobius"/>
    </source>
</evidence>
<dbReference type="OrthoDB" id="1146903at2759"/>
<sequence length="255" mass="29918">MKSPHSFKYPTNTPAFIILILKSQFFSSLGNSKKEKKRIKRVLICENVLKLYWVLPSSSKFCFKYLRNTRRITTVMWLFSEKLHVQGINYDNKTIRLYYHIIDSYYYTSYFSKTFLDPIFILNCPFAANNSAFVEISGCKLSRYTYLKIGETNASEVNDGCRVQFIGLTSWPNIKDAENNVSLSDFHQAILYGFELRYDQWFSRQNIRTILSLLLYLMGKLLYIPSASCMLFGWTQLNIPFREINLSQVSTTQKF</sequence>
<proteinExistence type="predicted"/>
<keyword evidence="3" id="KW-1185">Reference proteome</keyword>
<evidence type="ECO:0000313" key="2">
    <source>
        <dbReference type="EMBL" id="KAG5622748.1"/>
    </source>
</evidence>
<dbReference type="EMBL" id="JACXVP010000002">
    <property type="protein sequence ID" value="KAG5622748.1"/>
    <property type="molecule type" value="Genomic_DNA"/>
</dbReference>
<feature type="transmembrane region" description="Helical" evidence="1">
    <location>
        <begin position="12"/>
        <end position="31"/>
    </location>
</feature>
<comment type="caution">
    <text evidence="2">The sequence shown here is derived from an EMBL/GenBank/DDBJ whole genome shotgun (WGS) entry which is preliminary data.</text>
</comment>
<reference evidence="2 3" key="1">
    <citation type="submission" date="2020-09" db="EMBL/GenBank/DDBJ databases">
        <title>De no assembly of potato wild relative species, Solanum commersonii.</title>
        <authorList>
            <person name="Cho K."/>
        </authorList>
    </citation>
    <scope>NUCLEOTIDE SEQUENCE [LARGE SCALE GENOMIC DNA]</scope>
    <source>
        <strain evidence="2">LZ3.2</strain>
        <tissue evidence="2">Leaf</tissue>
    </source>
</reference>
<keyword evidence="1" id="KW-0472">Membrane</keyword>
<name>A0A9J6AEN9_SOLCO</name>
<dbReference type="Proteomes" id="UP000824120">
    <property type="component" value="Chromosome 2"/>
</dbReference>
<organism evidence="2 3">
    <name type="scientific">Solanum commersonii</name>
    <name type="common">Commerson's wild potato</name>
    <name type="synonym">Commerson's nightshade</name>
    <dbReference type="NCBI Taxonomy" id="4109"/>
    <lineage>
        <taxon>Eukaryota</taxon>
        <taxon>Viridiplantae</taxon>
        <taxon>Streptophyta</taxon>
        <taxon>Embryophyta</taxon>
        <taxon>Tracheophyta</taxon>
        <taxon>Spermatophyta</taxon>
        <taxon>Magnoliopsida</taxon>
        <taxon>eudicotyledons</taxon>
        <taxon>Gunneridae</taxon>
        <taxon>Pentapetalae</taxon>
        <taxon>asterids</taxon>
        <taxon>lamiids</taxon>
        <taxon>Solanales</taxon>
        <taxon>Solanaceae</taxon>
        <taxon>Solanoideae</taxon>
        <taxon>Solaneae</taxon>
        <taxon>Solanum</taxon>
    </lineage>
</organism>
<gene>
    <name evidence="2" type="ORF">H5410_007966</name>
</gene>